<keyword evidence="2" id="KW-1185">Reference proteome</keyword>
<sequence length="90" mass="10468">MACNSCIGILINANTNYRYYYYQSRLRRCPRSVLIRVLVGGFQVTWNRLLFSFIPFFLSLSNSCSQFFFFVLLLCGCVLKAAVINSRLIY</sequence>
<gene>
    <name evidence="1" type="ORF">V1525DRAFT_393171</name>
</gene>
<evidence type="ECO:0000313" key="1">
    <source>
        <dbReference type="EMBL" id="KAK9241446.1"/>
    </source>
</evidence>
<comment type="caution">
    <text evidence="1">The sequence shown here is derived from an EMBL/GenBank/DDBJ whole genome shotgun (WGS) entry which is preliminary data.</text>
</comment>
<proteinExistence type="predicted"/>
<dbReference type="Proteomes" id="UP001433508">
    <property type="component" value="Unassembled WGS sequence"/>
</dbReference>
<dbReference type="EMBL" id="MU971335">
    <property type="protein sequence ID" value="KAK9241446.1"/>
    <property type="molecule type" value="Genomic_DNA"/>
</dbReference>
<name>A0ACC3TCS7_LIPKO</name>
<evidence type="ECO:0000313" key="2">
    <source>
        <dbReference type="Proteomes" id="UP001433508"/>
    </source>
</evidence>
<protein>
    <submittedName>
        <fullName evidence="1">Uncharacterized protein</fullName>
    </submittedName>
</protein>
<organism evidence="1 2">
    <name type="scientific">Lipomyces kononenkoae</name>
    <name type="common">Yeast</name>
    <dbReference type="NCBI Taxonomy" id="34357"/>
    <lineage>
        <taxon>Eukaryota</taxon>
        <taxon>Fungi</taxon>
        <taxon>Dikarya</taxon>
        <taxon>Ascomycota</taxon>
        <taxon>Saccharomycotina</taxon>
        <taxon>Lipomycetes</taxon>
        <taxon>Lipomycetales</taxon>
        <taxon>Lipomycetaceae</taxon>
        <taxon>Lipomyces</taxon>
    </lineage>
</organism>
<reference evidence="2" key="1">
    <citation type="journal article" date="2024" name="Front. Bioeng. Biotechnol.">
        <title>Genome-scale model development and genomic sequencing of the oleaginous clade Lipomyces.</title>
        <authorList>
            <person name="Czajka J.J."/>
            <person name="Han Y."/>
            <person name="Kim J."/>
            <person name="Mondo S.J."/>
            <person name="Hofstad B.A."/>
            <person name="Robles A."/>
            <person name="Haridas S."/>
            <person name="Riley R."/>
            <person name="LaButti K."/>
            <person name="Pangilinan J."/>
            <person name="Andreopoulos W."/>
            <person name="Lipzen A."/>
            <person name="Yan J."/>
            <person name="Wang M."/>
            <person name="Ng V."/>
            <person name="Grigoriev I.V."/>
            <person name="Spatafora J.W."/>
            <person name="Magnuson J.K."/>
            <person name="Baker S.E."/>
            <person name="Pomraning K.R."/>
        </authorList>
    </citation>
    <scope>NUCLEOTIDE SEQUENCE [LARGE SCALE GENOMIC DNA]</scope>
    <source>
        <strain evidence="2">CBS 7786</strain>
    </source>
</reference>
<accession>A0ACC3TCS7</accession>